<organism evidence="1 2">
    <name type="scientific">Vararia minispora EC-137</name>
    <dbReference type="NCBI Taxonomy" id="1314806"/>
    <lineage>
        <taxon>Eukaryota</taxon>
        <taxon>Fungi</taxon>
        <taxon>Dikarya</taxon>
        <taxon>Basidiomycota</taxon>
        <taxon>Agaricomycotina</taxon>
        <taxon>Agaricomycetes</taxon>
        <taxon>Russulales</taxon>
        <taxon>Lachnocladiaceae</taxon>
        <taxon>Vararia</taxon>
    </lineage>
</organism>
<evidence type="ECO:0000313" key="1">
    <source>
        <dbReference type="EMBL" id="KAI0034436.1"/>
    </source>
</evidence>
<comment type="caution">
    <text evidence="1">The sequence shown here is derived from an EMBL/GenBank/DDBJ whole genome shotgun (WGS) entry which is preliminary data.</text>
</comment>
<dbReference type="EMBL" id="MU273500">
    <property type="protein sequence ID" value="KAI0034436.1"/>
    <property type="molecule type" value="Genomic_DNA"/>
</dbReference>
<reference evidence="1" key="2">
    <citation type="journal article" date="2022" name="New Phytol.">
        <title>Evolutionary transition to the ectomycorrhizal habit in the genomes of a hyperdiverse lineage of mushroom-forming fungi.</title>
        <authorList>
            <person name="Looney B."/>
            <person name="Miyauchi S."/>
            <person name="Morin E."/>
            <person name="Drula E."/>
            <person name="Courty P.E."/>
            <person name="Kohler A."/>
            <person name="Kuo A."/>
            <person name="LaButti K."/>
            <person name="Pangilinan J."/>
            <person name="Lipzen A."/>
            <person name="Riley R."/>
            <person name="Andreopoulos W."/>
            <person name="He G."/>
            <person name="Johnson J."/>
            <person name="Nolan M."/>
            <person name="Tritt A."/>
            <person name="Barry K.W."/>
            <person name="Grigoriev I.V."/>
            <person name="Nagy L.G."/>
            <person name="Hibbett D."/>
            <person name="Henrissat B."/>
            <person name="Matheny P.B."/>
            <person name="Labbe J."/>
            <person name="Martin F.M."/>
        </authorList>
    </citation>
    <scope>NUCLEOTIDE SEQUENCE</scope>
    <source>
        <strain evidence="1">EC-137</strain>
    </source>
</reference>
<keyword evidence="2" id="KW-1185">Reference proteome</keyword>
<gene>
    <name evidence="1" type="ORF">K488DRAFT_45334</name>
</gene>
<reference evidence="1" key="1">
    <citation type="submission" date="2021-02" db="EMBL/GenBank/DDBJ databases">
        <authorList>
            <consortium name="DOE Joint Genome Institute"/>
            <person name="Ahrendt S."/>
            <person name="Looney B.P."/>
            <person name="Miyauchi S."/>
            <person name="Morin E."/>
            <person name="Drula E."/>
            <person name="Courty P.E."/>
            <person name="Chicoki N."/>
            <person name="Fauchery L."/>
            <person name="Kohler A."/>
            <person name="Kuo A."/>
            <person name="Labutti K."/>
            <person name="Pangilinan J."/>
            <person name="Lipzen A."/>
            <person name="Riley R."/>
            <person name="Andreopoulos W."/>
            <person name="He G."/>
            <person name="Johnson J."/>
            <person name="Barry K.W."/>
            <person name="Grigoriev I.V."/>
            <person name="Nagy L."/>
            <person name="Hibbett D."/>
            <person name="Henrissat B."/>
            <person name="Matheny P.B."/>
            <person name="Labbe J."/>
            <person name="Martin F."/>
        </authorList>
    </citation>
    <scope>NUCLEOTIDE SEQUENCE</scope>
    <source>
        <strain evidence="1">EC-137</strain>
    </source>
</reference>
<accession>A0ACB8QRC2</accession>
<dbReference type="Proteomes" id="UP000814128">
    <property type="component" value="Unassembled WGS sequence"/>
</dbReference>
<proteinExistence type="predicted"/>
<evidence type="ECO:0000313" key="2">
    <source>
        <dbReference type="Proteomes" id="UP000814128"/>
    </source>
</evidence>
<protein>
    <submittedName>
        <fullName evidence="1">Uncharacterized protein</fullName>
    </submittedName>
</protein>
<sequence>MADSIETARYLVFVSQVHYCDAVVVWEWITSLILEWRLFWTAPWTPVKAVYLFCRYWVLATIPYHLWAYAVDHSLETCQRVYKFPPALAIFNILAGETVLLLRTYAFFNRDKRVLAGLVILLSGVLAYQLFVAAAATNSTWSPARAGPCLPQSEPHAAHILGKFQLAPLLFDTIVTTMIIVKAVLMRRRNGPSSHIIQVFLREGVFYYIMISLANLINGIFYIQPRRDISAIAIPFTVMLGPVLACRLVSVFLALSQRDHIYRRSDHRHPSASGRFYVRASRTYSALTRQHGGYQEFQKQGHRLR</sequence>
<name>A0ACB8QRC2_9AGAM</name>